<comment type="catalytic activity">
    <reaction evidence="3">
        <text>N-terminal L-alanyl-[ribosomal protein bS18] + acetyl-CoA = N-terminal N(alpha)-acetyl-L-alanyl-[ribosomal protein bS18] + CoA + H(+)</text>
        <dbReference type="Rhea" id="RHEA:43756"/>
        <dbReference type="Rhea" id="RHEA-COMP:10676"/>
        <dbReference type="Rhea" id="RHEA-COMP:10677"/>
        <dbReference type="ChEBI" id="CHEBI:15378"/>
        <dbReference type="ChEBI" id="CHEBI:57287"/>
        <dbReference type="ChEBI" id="CHEBI:57288"/>
        <dbReference type="ChEBI" id="CHEBI:64718"/>
        <dbReference type="ChEBI" id="CHEBI:83683"/>
        <dbReference type="EC" id="2.3.1.266"/>
    </reaction>
</comment>
<dbReference type="InterPro" id="IPR006464">
    <property type="entry name" value="AcTrfase_RimI/Ard1"/>
</dbReference>
<dbReference type="GO" id="GO:0005737">
    <property type="term" value="C:cytoplasm"/>
    <property type="evidence" value="ECO:0007669"/>
    <property type="project" value="UniProtKB-SubCell"/>
</dbReference>
<dbReference type="eggNOG" id="COG0456">
    <property type="taxonomic scope" value="Bacteria"/>
</dbReference>
<accession>A0A085TYJ9</accession>
<dbReference type="InterPro" id="IPR000182">
    <property type="entry name" value="GNAT_dom"/>
</dbReference>
<dbReference type="CDD" id="cd04301">
    <property type="entry name" value="NAT_SF"/>
    <property type="match status" value="1"/>
</dbReference>
<dbReference type="EMBL" id="AQRC01000004">
    <property type="protein sequence ID" value="KFE35796.1"/>
    <property type="molecule type" value="Genomic_DNA"/>
</dbReference>
<evidence type="ECO:0000256" key="2">
    <source>
        <dbReference type="ARBA" id="ARBA00023315"/>
    </source>
</evidence>
<dbReference type="SUPFAM" id="SSF55729">
    <property type="entry name" value="Acyl-CoA N-acyltransferases (Nat)"/>
    <property type="match status" value="1"/>
</dbReference>
<feature type="domain" description="N-acetyltransferase" evidence="4">
    <location>
        <begin position="1"/>
        <end position="137"/>
    </location>
</feature>
<dbReference type="PATRIC" id="fig|1317124.6.peg.1525"/>
<name>A0A085TYJ9_9RHOB</name>
<dbReference type="RefSeq" id="WP_038145047.1">
    <property type="nucleotide sequence ID" value="NZ_AQRC01000004.1"/>
</dbReference>
<comment type="similarity">
    <text evidence="3">Belongs to the acetyltransferase family. RimI subfamily.</text>
</comment>
<keyword evidence="1 5" id="KW-0808">Transferase</keyword>
<protein>
    <recommendedName>
        <fullName evidence="3">[Ribosomal protein bS18]-alanine N-acetyltransferase</fullName>
        <ecNumber evidence="3">2.3.1.266</ecNumber>
    </recommendedName>
</protein>
<dbReference type="STRING" id="1317124.DW2_07528"/>
<evidence type="ECO:0000313" key="5">
    <source>
        <dbReference type="EMBL" id="KFE35796.1"/>
    </source>
</evidence>
<dbReference type="PANTHER" id="PTHR43877">
    <property type="entry name" value="AMINOALKYLPHOSPHONATE N-ACETYLTRANSFERASE-RELATED-RELATED"/>
    <property type="match status" value="1"/>
</dbReference>
<comment type="caution">
    <text evidence="5">The sequence shown here is derived from an EMBL/GenBank/DDBJ whole genome shotgun (WGS) entry which is preliminary data.</text>
</comment>
<dbReference type="EC" id="2.3.1.266" evidence="3"/>
<sequence>MRREALASLHLACFTTPRPWTEEEFGSLLKSPGAFLLNETHGFLLGRALAGEAELLTLAVDPSARRQGIGRRLLEAFENASRARGAESAFLEVAVDNVAARALYRATGWQESGVRKGYYRAPDGSSIDAIVLTLPLAQAKD</sequence>
<dbReference type="OrthoDB" id="9804026at2"/>
<keyword evidence="6" id="KW-1185">Reference proteome</keyword>
<dbReference type="PANTHER" id="PTHR43877:SF2">
    <property type="entry name" value="AMINOALKYLPHOSPHONATE N-ACETYLTRANSFERASE-RELATED"/>
    <property type="match status" value="1"/>
</dbReference>
<dbReference type="Gene3D" id="3.40.630.30">
    <property type="match status" value="1"/>
</dbReference>
<dbReference type="PROSITE" id="PS51186">
    <property type="entry name" value="GNAT"/>
    <property type="match status" value="1"/>
</dbReference>
<proteinExistence type="inferred from homology"/>
<comment type="subcellular location">
    <subcellularLocation>
        <location evidence="3">Cytoplasm</location>
    </subcellularLocation>
</comment>
<dbReference type="GO" id="GO:0008999">
    <property type="term" value="F:protein-N-terminal-alanine acetyltransferase activity"/>
    <property type="evidence" value="ECO:0007669"/>
    <property type="project" value="UniProtKB-EC"/>
</dbReference>
<comment type="function">
    <text evidence="3">Acetylates the N-terminal alanine of ribosomal protein bS18.</text>
</comment>
<dbReference type="InterPro" id="IPR050832">
    <property type="entry name" value="Bact_Acetyltransf"/>
</dbReference>
<dbReference type="Proteomes" id="UP000028607">
    <property type="component" value="Unassembled WGS sequence"/>
</dbReference>
<evidence type="ECO:0000313" key="6">
    <source>
        <dbReference type="Proteomes" id="UP000028607"/>
    </source>
</evidence>
<dbReference type="AlphaFoldDB" id="A0A085TYJ9"/>
<organism evidence="5 6">
    <name type="scientific">Thioclava atlantica</name>
    <dbReference type="NCBI Taxonomy" id="1317124"/>
    <lineage>
        <taxon>Bacteria</taxon>
        <taxon>Pseudomonadati</taxon>
        <taxon>Pseudomonadota</taxon>
        <taxon>Alphaproteobacteria</taxon>
        <taxon>Rhodobacterales</taxon>
        <taxon>Paracoccaceae</taxon>
        <taxon>Thioclava</taxon>
    </lineage>
</organism>
<evidence type="ECO:0000259" key="4">
    <source>
        <dbReference type="PROSITE" id="PS51186"/>
    </source>
</evidence>
<evidence type="ECO:0000256" key="1">
    <source>
        <dbReference type="ARBA" id="ARBA00022679"/>
    </source>
</evidence>
<keyword evidence="3" id="KW-0963">Cytoplasm</keyword>
<dbReference type="NCBIfam" id="TIGR01575">
    <property type="entry name" value="rimI"/>
    <property type="match status" value="1"/>
</dbReference>
<reference evidence="6" key="1">
    <citation type="submission" date="2013-04" db="EMBL/GenBank/DDBJ databases">
        <title>Thioclava sp. 13D2W-2 Genome Sequencing.</title>
        <authorList>
            <person name="Lai Q."/>
            <person name="Li G."/>
            <person name="Shao Z."/>
        </authorList>
    </citation>
    <scope>NUCLEOTIDE SEQUENCE [LARGE SCALE GENOMIC DNA]</scope>
    <source>
        <strain evidence="6">13D2W-2</strain>
    </source>
</reference>
<gene>
    <name evidence="5" type="ORF">DW2_07528</name>
</gene>
<keyword evidence="2" id="KW-0012">Acyltransferase</keyword>
<reference evidence="5 6" key="2">
    <citation type="journal article" date="2015" name="Antonie Van Leeuwenhoek">
        <title>Thioclava indica sp. nov., isolated from surface seawater of the Indian Ocean.</title>
        <authorList>
            <person name="Liu Y."/>
            <person name="Lai Q."/>
            <person name="Du J."/>
            <person name="Xu H."/>
            <person name="Jiang L."/>
            <person name="Shao Z."/>
        </authorList>
    </citation>
    <scope>NUCLEOTIDE SEQUENCE [LARGE SCALE GENOMIC DNA]</scope>
    <source>
        <strain evidence="5 6">13D2W-2</strain>
    </source>
</reference>
<dbReference type="InterPro" id="IPR016181">
    <property type="entry name" value="Acyl_CoA_acyltransferase"/>
</dbReference>
<dbReference type="Pfam" id="PF00583">
    <property type="entry name" value="Acetyltransf_1"/>
    <property type="match status" value="1"/>
</dbReference>
<evidence type="ECO:0000256" key="3">
    <source>
        <dbReference type="RuleBase" id="RU363094"/>
    </source>
</evidence>